<evidence type="ECO:0000313" key="2">
    <source>
        <dbReference type="EMBL" id="ADG79550.1"/>
    </source>
</evidence>
<protein>
    <submittedName>
        <fullName evidence="2">Uncharacterized protein</fullName>
    </submittedName>
</protein>
<evidence type="ECO:0000313" key="3">
    <source>
        <dbReference type="Proteomes" id="UP000001213"/>
    </source>
</evidence>
<evidence type="ECO:0000256" key="1">
    <source>
        <dbReference type="SAM" id="SignalP"/>
    </source>
</evidence>
<feature type="chain" id="PRO_5003077712" evidence="1">
    <location>
        <begin position="28"/>
        <end position="210"/>
    </location>
</feature>
<proteinExistence type="predicted"/>
<dbReference type="Proteomes" id="UP000001213">
    <property type="component" value="Chromosome"/>
</dbReference>
<name>D5UU47_TSUPD</name>
<dbReference type="RefSeq" id="WP_013127563.1">
    <property type="nucleotide sequence ID" value="NC_014158.1"/>
</dbReference>
<reference evidence="3" key="1">
    <citation type="submission" date="2010-03" db="EMBL/GenBank/DDBJ databases">
        <title>The complete chromosome of Tsukamurella paurometabola DSM 20162.</title>
        <authorList>
            <consortium name="US DOE Joint Genome Institute (JGI-PGF)"/>
            <person name="Lucas S."/>
            <person name="Copeland A."/>
            <person name="Lapidus A."/>
            <person name="Glavina del Rio T."/>
            <person name="Dalin E."/>
            <person name="Tice H."/>
            <person name="Bruce D."/>
            <person name="Goodwin L."/>
            <person name="Pitluck S."/>
            <person name="Kyrpides N."/>
            <person name="Mavromatis K."/>
            <person name="Ivanova N."/>
            <person name="Mikhailova N."/>
            <person name="Munk A.C."/>
            <person name="Brettin T."/>
            <person name="Detter J.C."/>
            <person name="Tapia R."/>
            <person name="Han C."/>
            <person name="Larimer F."/>
            <person name="Land M."/>
            <person name="Hauser L."/>
            <person name="Markowitz V."/>
            <person name="Cheng J.-F."/>
            <person name="Hugenholtz P."/>
            <person name="Woyke T."/>
            <person name="Wu D."/>
            <person name="Jando M."/>
            <person name="Brambilla E."/>
            <person name="Klenk H.-P."/>
            <person name="Eisen J.A."/>
        </authorList>
    </citation>
    <scope>NUCLEOTIDE SEQUENCE [LARGE SCALE GENOMIC DNA]</scope>
    <source>
        <strain evidence="3">ATCC 8368 / DSM 20162 / CCUG 35730 / CIP 100753 / JCM 10117 / KCTC 9821 / NBRC 16120 / NCIMB 702349 / NCTC 13040</strain>
    </source>
</reference>
<feature type="signal peptide" evidence="1">
    <location>
        <begin position="1"/>
        <end position="27"/>
    </location>
</feature>
<dbReference type="KEGG" id="tpr:Tpau_2952"/>
<sequence length="210" mass="21582">MVKISSLAAGLIASAAALALVPAMAQAAPSASISCASSPDVGAPSTAGGLFGTAPLTFPAPLVAGWDLGSGFSRGAETTASARYSPGGHVMNLVEVGRLRITQNDHDTMGMATLFSLCRFPDATLSADKSRSATDRKAVPIQIGGVKGTRLDLNINSAADPAKNKAPETDWFTIIALDTIPPSYFLGGSNKNNADARGKVDAVIRELRVR</sequence>
<dbReference type="HOGENOM" id="CLU_1309657_0_0_11"/>
<dbReference type="EMBL" id="CP001966">
    <property type="protein sequence ID" value="ADG79550.1"/>
    <property type="molecule type" value="Genomic_DNA"/>
</dbReference>
<dbReference type="AlphaFoldDB" id="D5UU47"/>
<gene>
    <name evidence="2" type="ordered locus">Tpau_2952</name>
</gene>
<keyword evidence="1" id="KW-0732">Signal</keyword>
<accession>D5UU47</accession>
<reference evidence="2 3" key="2">
    <citation type="journal article" date="2011" name="Stand. Genomic Sci.">
        <title>Complete genome sequence of Tsukamurella paurometabola type strain (no. 33).</title>
        <authorList>
            <person name="Munk A.C."/>
            <person name="Lapidus A."/>
            <person name="Lucas S."/>
            <person name="Nolan M."/>
            <person name="Tice H."/>
            <person name="Cheng J.F."/>
            <person name="Del Rio T.G."/>
            <person name="Goodwin L."/>
            <person name="Pitluck S."/>
            <person name="Liolios K."/>
            <person name="Huntemann M."/>
            <person name="Ivanova N."/>
            <person name="Mavromatis K."/>
            <person name="Mikhailova N."/>
            <person name="Pati A."/>
            <person name="Chen A."/>
            <person name="Palaniappan K."/>
            <person name="Tapia R."/>
            <person name="Han C."/>
            <person name="Land M."/>
            <person name="Hauser L."/>
            <person name="Chang Y.J."/>
            <person name="Jeffries C.D."/>
            <person name="Brettin T."/>
            <person name="Yasawong M."/>
            <person name="Brambilla E.M."/>
            <person name="Rohde M."/>
            <person name="Sikorski J."/>
            <person name="Goker M."/>
            <person name="Detter J.C."/>
            <person name="Woyke T."/>
            <person name="Bristow J."/>
            <person name="Eisen J.A."/>
            <person name="Markowitz V."/>
            <person name="Hugenholtz P."/>
            <person name="Kyrpides N.C."/>
            <person name="Klenk H.P."/>
        </authorList>
    </citation>
    <scope>NUCLEOTIDE SEQUENCE [LARGE SCALE GENOMIC DNA]</scope>
    <source>
        <strain evidence="3">ATCC 8368 / DSM 20162 / CCUG 35730 / CIP 100753 / JCM 10117 / KCTC 9821 / NBRC 16120 / NCIMB 702349 / NCTC 13040</strain>
    </source>
</reference>
<dbReference type="PROSITE" id="PS51257">
    <property type="entry name" value="PROKAR_LIPOPROTEIN"/>
    <property type="match status" value="1"/>
</dbReference>
<keyword evidence="3" id="KW-1185">Reference proteome</keyword>
<organism evidence="2 3">
    <name type="scientific">Tsukamurella paurometabola (strain ATCC 8368 / DSM 20162 / CCUG 35730 / CIP 100753 / JCM 10117 / KCTC 9821 / NBRC 16120 / NCIMB 702349 / NCTC 13040)</name>
    <name type="common">Corynebacterium paurometabolum</name>
    <dbReference type="NCBI Taxonomy" id="521096"/>
    <lineage>
        <taxon>Bacteria</taxon>
        <taxon>Bacillati</taxon>
        <taxon>Actinomycetota</taxon>
        <taxon>Actinomycetes</taxon>
        <taxon>Mycobacteriales</taxon>
        <taxon>Tsukamurellaceae</taxon>
        <taxon>Tsukamurella</taxon>
    </lineage>
</organism>